<accession>A0A6G3T0J2</accession>
<gene>
    <name evidence="2" type="ORF">G3I43_32220</name>
</gene>
<evidence type="ECO:0000313" key="2">
    <source>
        <dbReference type="EMBL" id="NEB88797.1"/>
    </source>
</evidence>
<dbReference type="EMBL" id="JAAGMK010000922">
    <property type="protein sequence ID" value="NEB88797.1"/>
    <property type="molecule type" value="Genomic_DNA"/>
</dbReference>
<comment type="caution">
    <text evidence="2">The sequence shown here is derived from an EMBL/GenBank/DDBJ whole genome shotgun (WGS) entry which is preliminary data.</text>
</comment>
<reference evidence="2" key="1">
    <citation type="submission" date="2020-01" db="EMBL/GenBank/DDBJ databases">
        <title>Insect and environment-associated Actinomycetes.</title>
        <authorList>
            <person name="Currrie C."/>
            <person name="Chevrette M."/>
            <person name="Carlson C."/>
            <person name="Stubbendieck R."/>
            <person name="Wendt-Pienkowski E."/>
        </authorList>
    </citation>
    <scope>NUCLEOTIDE SEQUENCE</scope>
    <source>
        <strain evidence="2">SID505</strain>
    </source>
</reference>
<evidence type="ECO:0000256" key="1">
    <source>
        <dbReference type="SAM" id="MobiDB-lite"/>
    </source>
</evidence>
<dbReference type="RefSeq" id="WP_164260308.1">
    <property type="nucleotide sequence ID" value="NZ_JAAGMK010000922.1"/>
</dbReference>
<name>A0A6G3T0J2_STRAQ</name>
<sequence length="72" mass="7532">MDPYDSQTPQGAERWPAAGGTPIYDRLVAEWQAAGGGHPFSAPHQDQVPRRGGFVPSARTSEESSGPEAPGG</sequence>
<feature type="region of interest" description="Disordered" evidence="1">
    <location>
        <begin position="34"/>
        <end position="72"/>
    </location>
</feature>
<organism evidence="2">
    <name type="scientific">Streptomyces anulatus</name>
    <name type="common">Streptomyces chrysomallus</name>
    <dbReference type="NCBI Taxonomy" id="1892"/>
    <lineage>
        <taxon>Bacteria</taxon>
        <taxon>Bacillati</taxon>
        <taxon>Actinomycetota</taxon>
        <taxon>Actinomycetes</taxon>
        <taxon>Kitasatosporales</taxon>
        <taxon>Streptomycetaceae</taxon>
        <taxon>Streptomyces</taxon>
    </lineage>
</organism>
<dbReference type="AlphaFoldDB" id="A0A6G3T0J2"/>
<protein>
    <submittedName>
        <fullName evidence="2">Uncharacterized protein</fullName>
    </submittedName>
</protein>
<feature type="compositionally biased region" description="Polar residues" evidence="1">
    <location>
        <begin position="1"/>
        <end position="10"/>
    </location>
</feature>
<proteinExistence type="predicted"/>
<feature type="region of interest" description="Disordered" evidence="1">
    <location>
        <begin position="1"/>
        <end position="21"/>
    </location>
</feature>